<dbReference type="WBParaSite" id="Hba_00087">
    <property type="protein sequence ID" value="Hba_00087"/>
    <property type="gene ID" value="Hba_00087"/>
</dbReference>
<dbReference type="AlphaFoldDB" id="A0A1I7W649"/>
<name>A0A1I7W649_HETBA</name>
<evidence type="ECO:0000313" key="2">
    <source>
        <dbReference type="WBParaSite" id="Hba_00087"/>
    </source>
</evidence>
<dbReference type="Proteomes" id="UP000095283">
    <property type="component" value="Unplaced"/>
</dbReference>
<reference evidence="2" key="1">
    <citation type="submission" date="2016-11" db="UniProtKB">
        <authorList>
            <consortium name="WormBaseParasite"/>
        </authorList>
    </citation>
    <scope>IDENTIFICATION</scope>
</reference>
<sequence length="98" mass="11423">MVAGIMPSTKTLNAIFFYRSPIHTESAVMALWCRSYGVGMEAQDRIRSVPRRFSRFPLLPYCQTRPMDSFATILFKIAVCMRQKLAKRGRVFHLTEYR</sequence>
<proteinExistence type="predicted"/>
<organism evidence="1 2">
    <name type="scientific">Heterorhabditis bacteriophora</name>
    <name type="common">Entomopathogenic nematode worm</name>
    <dbReference type="NCBI Taxonomy" id="37862"/>
    <lineage>
        <taxon>Eukaryota</taxon>
        <taxon>Metazoa</taxon>
        <taxon>Ecdysozoa</taxon>
        <taxon>Nematoda</taxon>
        <taxon>Chromadorea</taxon>
        <taxon>Rhabditida</taxon>
        <taxon>Rhabditina</taxon>
        <taxon>Rhabditomorpha</taxon>
        <taxon>Strongyloidea</taxon>
        <taxon>Heterorhabditidae</taxon>
        <taxon>Heterorhabditis</taxon>
    </lineage>
</organism>
<protein>
    <submittedName>
        <fullName evidence="2">Transposase</fullName>
    </submittedName>
</protein>
<keyword evidence="1" id="KW-1185">Reference proteome</keyword>
<evidence type="ECO:0000313" key="1">
    <source>
        <dbReference type="Proteomes" id="UP000095283"/>
    </source>
</evidence>
<accession>A0A1I7W649</accession>